<dbReference type="Pfam" id="PF13635">
    <property type="entry name" value="DUF4143"/>
    <property type="match status" value="1"/>
</dbReference>
<dbReference type="Proteomes" id="UP000238281">
    <property type="component" value="Unassembled WGS sequence"/>
</dbReference>
<sequence>MVVKMKKRSLENILNLALDTFPVVLLNGSRQVGKSTLAIEKFKNYITFDDGELRLYAKENPKAFLKNLELPICIDEIQKVPTILEYIKIQIDTNRKNGSFLLTGSSNVLDHKDSKDSLAGRLCELKLLPLSSKEKNDKPDENIIEKLLIKDFKNIKKNYFEELCEHILDGGYPEILYLKGLQKELWFKSYIATYIERDARDLADIRNIDSFIKFVYILASRSATVLNKSNLSVDIGIKDITTDNYISIITKIYQATLLKPYFSNIGKQFIKSPKVFINDTGVLCSLLNISSKEELLNSTYSGQIFETYVFCELQKHLEYLQKSYQIYHYRTSDKKEIDFLIEIENIYLAIEVKQSSSVKKDDFKHIIDFQNRYEKECLGIVFYNGDMIMEFSENLIAIPFGFFL</sequence>
<reference evidence="3 4" key="1">
    <citation type="submission" date="2017-09" db="EMBL/GenBank/DDBJ databases">
        <title>Reassesment of A. cryaerophilus.</title>
        <authorList>
            <person name="Perez-Cataluna A."/>
            <person name="Collado L."/>
            <person name="Salgado O."/>
            <person name="Lefinanco V."/>
            <person name="Figueras M.J."/>
        </authorList>
    </citation>
    <scope>NUCLEOTIDE SEQUENCE [LARGE SCALE GENOMIC DNA]</scope>
    <source>
        <strain evidence="3 4">LMG 10210</strain>
    </source>
</reference>
<gene>
    <name evidence="3" type="ORF">CJ673_01280</name>
</gene>
<protein>
    <submittedName>
        <fullName evidence="3">ATPase</fullName>
    </submittedName>
</protein>
<dbReference type="InterPro" id="IPR027417">
    <property type="entry name" value="P-loop_NTPase"/>
</dbReference>
<evidence type="ECO:0000259" key="1">
    <source>
        <dbReference type="Pfam" id="PF13173"/>
    </source>
</evidence>
<dbReference type="InterPro" id="IPR025420">
    <property type="entry name" value="DUF4143"/>
</dbReference>
<proteinExistence type="predicted"/>
<evidence type="ECO:0000313" key="3">
    <source>
        <dbReference type="EMBL" id="PRM95546.1"/>
    </source>
</evidence>
<dbReference type="InterPro" id="IPR041682">
    <property type="entry name" value="AAA_14"/>
</dbReference>
<accession>A0A2S9T9M4</accession>
<dbReference type="PANTHER" id="PTHR43566:SF2">
    <property type="entry name" value="DUF4143 DOMAIN-CONTAINING PROTEIN"/>
    <property type="match status" value="1"/>
</dbReference>
<comment type="caution">
    <text evidence="3">The sequence shown here is derived from an EMBL/GenBank/DDBJ whole genome shotgun (WGS) entry which is preliminary data.</text>
</comment>
<dbReference type="Pfam" id="PF13173">
    <property type="entry name" value="AAA_14"/>
    <property type="match status" value="1"/>
</dbReference>
<evidence type="ECO:0000313" key="4">
    <source>
        <dbReference type="Proteomes" id="UP000238281"/>
    </source>
</evidence>
<feature type="domain" description="DUF4143" evidence="2">
    <location>
        <begin position="196"/>
        <end position="354"/>
    </location>
</feature>
<name>A0A2S9T9M4_9BACT</name>
<organism evidence="3 4">
    <name type="scientific">Aliarcobacter cryaerophilus</name>
    <dbReference type="NCBI Taxonomy" id="28198"/>
    <lineage>
        <taxon>Bacteria</taxon>
        <taxon>Pseudomonadati</taxon>
        <taxon>Campylobacterota</taxon>
        <taxon>Epsilonproteobacteria</taxon>
        <taxon>Campylobacterales</taxon>
        <taxon>Arcobacteraceae</taxon>
        <taxon>Aliarcobacter</taxon>
    </lineage>
</organism>
<dbReference type="PANTHER" id="PTHR43566">
    <property type="entry name" value="CONSERVED PROTEIN"/>
    <property type="match status" value="1"/>
</dbReference>
<feature type="domain" description="AAA" evidence="1">
    <location>
        <begin position="22"/>
        <end position="134"/>
    </location>
</feature>
<evidence type="ECO:0000259" key="2">
    <source>
        <dbReference type="Pfam" id="PF13635"/>
    </source>
</evidence>
<dbReference type="AlphaFoldDB" id="A0A2S9T9M4"/>
<dbReference type="EMBL" id="NXGE01000001">
    <property type="protein sequence ID" value="PRM95546.1"/>
    <property type="molecule type" value="Genomic_DNA"/>
</dbReference>
<dbReference type="SUPFAM" id="SSF52540">
    <property type="entry name" value="P-loop containing nucleoside triphosphate hydrolases"/>
    <property type="match status" value="1"/>
</dbReference>